<reference evidence="5 6" key="1">
    <citation type="journal article" date="2015" name="Nature">
        <title>rRNA introns, odd ribosomes, and small enigmatic genomes across a large radiation of phyla.</title>
        <authorList>
            <person name="Brown C.T."/>
            <person name="Hug L.A."/>
            <person name="Thomas B.C."/>
            <person name="Sharon I."/>
            <person name="Castelle C.J."/>
            <person name="Singh A."/>
            <person name="Wilkins M.J."/>
            <person name="Williams K.H."/>
            <person name="Banfield J.F."/>
        </authorList>
    </citation>
    <scope>NUCLEOTIDE SEQUENCE [LARGE SCALE GENOMIC DNA]</scope>
</reference>
<feature type="transmembrane region" description="Helical" evidence="4">
    <location>
        <begin position="245"/>
        <end position="270"/>
    </location>
</feature>
<organism evidence="5 6">
    <name type="scientific">Candidatus Nomurabacteria bacterium GW2011_GWA2_40_9</name>
    <dbReference type="NCBI Taxonomy" id="1618734"/>
    <lineage>
        <taxon>Bacteria</taxon>
        <taxon>Candidatus Nomuraibacteriota</taxon>
    </lineage>
</organism>
<keyword evidence="4" id="KW-1133">Transmembrane helix</keyword>
<dbReference type="Pfam" id="PF13424">
    <property type="entry name" value="TPR_12"/>
    <property type="match status" value="1"/>
</dbReference>
<dbReference type="Pfam" id="PF00515">
    <property type="entry name" value="TPR_1"/>
    <property type="match status" value="1"/>
</dbReference>
<dbReference type="InterPro" id="IPR052346">
    <property type="entry name" value="O-mannosyl-transferase_TMTC"/>
</dbReference>
<evidence type="ECO:0000256" key="1">
    <source>
        <dbReference type="ARBA" id="ARBA00022737"/>
    </source>
</evidence>
<comment type="caution">
    <text evidence="5">The sequence shown here is derived from an EMBL/GenBank/DDBJ whole genome shotgun (WGS) entry which is preliminary data.</text>
</comment>
<evidence type="ECO:0000313" key="5">
    <source>
        <dbReference type="EMBL" id="KKR78739.1"/>
    </source>
</evidence>
<accession>A0A0G0TP04</accession>
<dbReference type="PROSITE" id="PS50005">
    <property type="entry name" value="TPR"/>
    <property type="match status" value="4"/>
</dbReference>
<feature type="transmembrane region" description="Helical" evidence="4">
    <location>
        <begin position="82"/>
        <end position="103"/>
    </location>
</feature>
<dbReference type="AlphaFoldDB" id="A0A0G0TP04"/>
<sequence length="601" mass="69168">MNISRNLAAVFILAAVVFISYSNIFKNEFAWDDVYFITDNIHIRELGNIPSFFTEPSTGNLYRPIRGIFYALAYKMWGLDAFGYHLNSILVHLAVTLLIYFITLKITEKSSLPFIAALFFAAHPVHTERITNMTGAFDAYGIIFLLLALFFYVLFSKNNTNNNKKYFAFSNIFYFLALFSSEEAVTFILLLILYEFSFNLDISLANIKLLLKRHAPFIAITLFYLLVRLIVVGKAGRADIYFNESFFGTLLTTIKIFFQYILILFFPAGLVTERYVKFEASIFSFALLISLAALSFLLFFFIRSYKKSKIAFFSIGWFFVTLMPFSNLLPQYTIMAERYLYLPSYGFCLLLAFLILSIENINFAKHGVIQEHSIKKYSKAAIIAIVLVLASSYVFLTIQRNSEWRDNFTLLSKTAERNPFGTRTYQALALHYREQEDYGKAFEHALKAVELSSKNYHAYENLGTISAYTKNYQQAIYYYKKALELNPNFYLALNNLGLIYSYAGDFNSSIFYLNTAIEAEPKLSKAYNDLGVIYGQMARFDDAIAQIKQAIEINPYEGSYYKNLAVIYAYLGNKKEAERMMQKSLALAGEENLRKRLRGND</sequence>
<feature type="transmembrane region" description="Helical" evidence="4">
    <location>
        <begin position="377"/>
        <end position="396"/>
    </location>
</feature>
<dbReference type="SUPFAM" id="SSF48452">
    <property type="entry name" value="TPR-like"/>
    <property type="match status" value="1"/>
</dbReference>
<feature type="transmembrane region" description="Helical" evidence="4">
    <location>
        <begin position="214"/>
        <end position="233"/>
    </location>
</feature>
<dbReference type="SMART" id="SM00028">
    <property type="entry name" value="TPR"/>
    <property type="match status" value="5"/>
</dbReference>
<evidence type="ECO:0000256" key="4">
    <source>
        <dbReference type="SAM" id="Phobius"/>
    </source>
</evidence>
<proteinExistence type="predicted"/>
<dbReference type="InterPro" id="IPR019734">
    <property type="entry name" value="TPR_rpt"/>
</dbReference>
<gene>
    <name evidence="5" type="ORF">UU24_C0027G0001</name>
</gene>
<dbReference type="Pfam" id="PF13181">
    <property type="entry name" value="TPR_8"/>
    <property type="match status" value="1"/>
</dbReference>
<dbReference type="InterPro" id="IPR011990">
    <property type="entry name" value="TPR-like_helical_dom_sf"/>
</dbReference>
<evidence type="ECO:0000256" key="2">
    <source>
        <dbReference type="ARBA" id="ARBA00022803"/>
    </source>
</evidence>
<keyword evidence="4" id="KW-0472">Membrane</keyword>
<dbReference type="Gene3D" id="1.25.40.10">
    <property type="entry name" value="Tetratricopeptide repeat domain"/>
    <property type="match status" value="2"/>
</dbReference>
<feature type="transmembrane region" description="Helical" evidence="4">
    <location>
        <begin position="139"/>
        <end position="155"/>
    </location>
</feature>
<feature type="transmembrane region" description="Helical" evidence="4">
    <location>
        <begin position="309"/>
        <end position="327"/>
    </location>
</feature>
<feature type="transmembrane region" description="Helical" evidence="4">
    <location>
        <begin position="167"/>
        <end position="194"/>
    </location>
</feature>
<dbReference type="PANTHER" id="PTHR44227:SF3">
    <property type="entry name" value="PROTEIN O-MANNOSYL-TRANSFERASE TMTC4"/>
    <property type="match status" value="1"/>
</dbReference>
<dbReference type="PROSITE" id="PS50293">
    <property type="entry name" value="TPR_REGION"/>
    <property type="match status" value="2"/>
</dbReference>
<keyword evidence="2 3" id="KW-0802">TPR repeat</keyword>
<protein>
    <submittedName>
        <fullName evidence="5">Uncharacterized protein</fullName>
    </submittedName>
</protein>
<feature type="transmembrane region" description="Helical" evidence="4">
    <location>
        <begin position="110"/>
        <end position="127"/>
    </location>
</feature>
<name>A0A0G0TP04_9BACT</name>
<dbReference type="Proteomes" id="UP000034749">
    <property type="component" value="Unassembled WGS sequence"/>
</dbReference>
<keyword evidence="1" id="KW-0677">Repeat</keyword>
<keyword evidence="4" id="KW-0812">Transmembrane</keyword>
<feature type="repeat" description="TPR" evidence="3">
    <location>
        <begin position="422"/>
        <end position="455"/>
    </location>
</feature>
<evidence type="ECO:0000256" key="3">
    <source>
        <dbReference type="PROSITE-ProRule" id="PRU00339"/>
    </source>
</evidence>
<feature type="transmembrane region" description="Helical" evidence="4">
    <location>
        <begin position="282"/>
        <end position="302"/>
    </location>
</feature>
<feature type="transmembrane region" description="Helical" evidence="4">
    <location>
        <begin position="339"/>
        <end position="356"/>
    </location>
</feature>
<feature type="repeat" description="TPR" evidence="3">
    <location>
        <begin position="456"/>
        <end position="489"/>
    </location>
</feature>
<dbReference type="EMBL" id="LBZW01000027">
    <property type="protein sequence ID" value="KKR78739.1"/>
    <property type="molecule type" value="Genomic_DNA"/>
</dbReference>
<dbReference type="PANTHER" id="PTHR44227">
    <property type="match status" value="1"/>
</dbReference>
<feature type="repeat" description="TPR" evidence="3">
    <location>
        <begin position="524"/>
        <end position="557"/>
    </location>
</feature>
<feature type="repeat" description="TPR" evidence="3">
    <location>
        <begin position="490"/>
        <end position="523"/>
    </location>
</feature>
<evidence type="ECO:0000313" key="6">
    <source>
        <dbReference type="Proteomes" id="UP000034749"/>
    </source>
</evidence>